<gene>
    <name evidence="2" type="ORF">MG293_017038</name>
</gene>
<accession>A0AAD4Y012</accession>
<reference evidence="2" key="1">
    <citation type="submission" date="2022-03" db="EMBL/GenBank/DDBJ databases">
        <title>Genomic analyses of argali, domestic sheep and their hybrids provide insights into chromosomal evolution, heterosis and genetic basis of agronomic traits.</title>
        <authorList>
            <person name="Li M."/>
        </authorList>
    </citation>
    <scope>NUCLEOTIDE SEQUENCE</scope>
    <source>
        <strain evidence="2">CAU-MHL-2022a</strain>
        <tissue evidence="2">Skin</tissue>
    </source>
</reference>
<evidence type="ECO:0000313" key="2">
    <source>
        <dbReference type="EMBL" id="KAI4532630.1"/>
    </source>
</evidence>
<evidence type="ECO:0000256" key="1">
    <source>
        <dbReference type="SAM" id="MobiDB-lite"/>
    </source>
</evidence>
<dbReference type="EMBL" id="JAKZEL010000021">
    <property type="protein sequence ID" value="KAI4532630.1"/>
    <property type="molecule type" value="Genomic_DNA"/>
</dbReference>
<sequence>MEVSQGAAPDAASHGRTSGHNHLLQKSHGEGVQHSSVKGPAFTHPAIKEAFGESGAALPSLCKLSFCEMGLEVERQLTCGSHDLIESSKRPVCPTCLHKKALHKAQWLPVPCRSYPMAQKLKTSETSEDVLFPWVCDTLRE</sequence>
<dbReference type="Proteomes" id="UP001214576">
    <property type="component" value="Unassembled WGS sequence"/>
</dbReference>
<dbReference type="AlphaFoldDB" id="A0AAD4Y012"/>
<name>A0AAD4Y012_OVIAM</name>
<feature type="region of interest" description="Disordered" evidence="1">
    <location>
        <begin position="1"/>
        <end position="39"/>
    </location>
</feature>
<protein>
    <submittedName>
        <fullName evidence="2">Uncharacterized protein</fullName>
    </submittedName>
</protein>
<keyword evidence="3" id="KW-1185">Reference proteome</keyword>
<proteinExistence type="predicted"/>
<comment type="caution">
    <text evidence="2">The sequence shown here is derived from an EMBL/GenBank/DDBJ whole genome shotgun (WGS) entry which is preliminary data.</text>
</comment>
<organism evidence="2 3">
    <name type="scientific">Ovis ammon polii</name>
    <dbReference type="NCBI Taxonomy" id="230172"/>
    <lineage>
        <taxon>Eukaryota</taxon>
        <taxon>Metazoa</taxon>
        <taxon>Chordata</taxon>
        <taxon>Craniata</taxon>
        <taxon>Vertebrata</taxon>
        <taxon>Euteleostomi</taxon>
        <taxon>Mammalia</taxon>
        <taxon>Eutheria</taxon>
        <taxon>Laurasiatheria</taxon>
        <taxon>Artiodactyla</taxon>
        <taxon>Ruminantia</taxon>
        <taxon>Pecora</taxon>
        <taxon>Bovidae</taxon>
        <taxon>Caprinae</taxon>
        <taxon>Ovis</taxon>
    </lineage>
</organism>
<evidence type="ECO:0000313" key="3">
    <source>
        <dbReference type="Proteomes" id="UP001214576"/>
    </source>
</evidence>